<evidence type="ECO:0000313" key="2">
    <source>
        <dbReference type="EMBL" id="CAF0943510.1"/>
    </source>
</evidence>
<dbReference type="AlphaFoldDB" id="A0A814CP81"/>
<gene>
    <name evidence="2" type="ORF">SEV965_LOCUS7843</name>
</gene>
<dbReference type="EMBL" id="CAJNOU010000279">
    <property type="protein sequence ID" value="CAF0943510.1"/>
    <property type="molecule type" value="Genomic_DNA"/>
</dbReference>
<dbReference type="Proteomes" id="UP000663889">
    <property type="component" value="Unassembled WGS sequence"/>
</dbReference>
<sequence>MRWHKGAKQGTVIVGGNGKGEEANQFNDPV</sequence>
<evidence type="ECO:0000256" key="1">
    <source>
        <dbReference type="SAM" id="MobiDB-lite"/>
    </source>
</evidence>
<comment type="caution">
    <text evidence="2">The sequence shown here is derived from an EMBL/GenBank/DDBJ whole genome shotgun (WGS) entry which is preliminary data.</text>
</comment>
<organism evidence="2 3">
    <name type="scientific">Rotaria sordida</name>
    <dbReference type="NCBI Taxonomy" id="392033"/>
    <lineage>
        <taxon>Eukaryota</taxon>
        <taxon>Metazoa</taxon>
        <taxon>Spiralia</taxon>
        <taxon>Gnathifera</taxon>
        <taxon>Rotifera</taxon>
        <taxon>Eurotatoria</taxon>
        <taxon>Bdelloidea</taxon>
        <taxon>Philodinida</taxon>
        <taxon>Philodinidae</taxon>
        <taxon>Rotaria</taxon>
    </lineage>
</organism>
<evidence type="ECO:0000313" key="3">
    <source>
        <dbReference type="Proteomes" id="UP000663889"/>
    </source>
</evidence>
<reference evidence="2" key="1">
    <citation type="submission" date="2021-02" db="EMBL/GenBank/DDBJ databases">
        <authorList>
            <person name="Nowell W R."/>
        </authorList>
    </citation>
    <scope>NUCLEOTIDE SEQUENCE</scope>
</reference>
<accession>A0A814CP81</accession>
<proteinExistence type="predicted"/>
<protein>
    <submittedName>
        <fullName evidence="2">Uncharacterized protein</fullName>
    </submittedName>
</protein>
<name>A0A814CP81_9BILA</name>
<feature type="region of interest" description="Disordered" evidence="1">
    <location>
        <begin position="1"/>
        <end position="30"/>
    </location>
</feature>
<feature type="non-terminal residue" evidence="2">
    <location>
        <position position="30"/>
    </location>
</feature>